<dbReference type="InterPro" id="IPR023485">
    <property type="entry name" value="Ptyr_pPase"/>
</dbReference>
<dbReference type="Proteomes" id="UP000886808">
    <property type="component" value="Unassembled WGS sequence"/>
</dbReference>
<feature type="active site" description="Nucleophile" evidence="4">
    <location>
        <position position="8"/>
    </location>
</feature>
<proteinExistence type="inferred from homology"/>
<dbReference type="PRINTS" id="PR00719">
    <property type="entry name" value="LMWPTPASE"/>
</dbReference>
<evidence type="ECO:0000256" key="1">
    <source>
        <dbReference type="ARBA" id="ARBA00011063"/>
    </source>
</evidence>
<evidence type="ECO:0000256" key="2">
    <source>
        <dbReference type="ARBA" id="ARBA00022801"/>
    </source>
</evidence>
<dbReference type="AlphaFoldDB" id="A0A9D1PGU7"/>
<dbReference type="InterPro" id="IPR050438">
    <property type="entry name" value="LMW_PTPase"/>
</dbReference>
<accession>A0A9D1PGU7</accession>
<sequence>MDKIVFICTGNTCRSPMAEGLFKSMNGEQKTGLEAISAGIFTNNGMPASENAVIAAKELGADISNHKSQILNGDIVNNAKYLVCMTGAHYDQILLKFPNASDKLFTLLPTDIDDPFGGNIDDYRKCAAQIKLAVESIIERLSKND</sequence>
<evidence type="ECO:0000313" key="6">
    <source>
        <dbReference type="EMBL" id="HIV61757.1"/>
    </source>
</evidence>
<dbReference type="SUPFAM" id="SSF52788">
    <property type="entry name" value="Phosphotyrosine protein phosphatases I"/>
    <property type="match status" value="1"/>
</dbReference>
<gene>
    <name evidence="6" type="ORF">H9746_02775</name>
</gene>
<protein>
    <submittedName>
        <fullName evidence="6">Low molecular weight protein arginine phosphatase</fullName>
    </submittedName>
</protein>
<dbReference type="Pfam" id="PF01451">
    <property type="entry name" value="LMWPc"/>
    <property type="match status" value="1"/>
</dbReference>
<reference evidence="6" key="1">
    <citation type="journal article" date="2021" name="PeerJ">
        <title>Extensive microbial diversity within the chicken gut microbiome revealed by metagenomics and culture.</title>
        <authorList>
            <person name="Gilroy R."/>
            <person name="Ravi A."/>
            <person name="Getino M."/>
            <person name="Pursley I."/>
            <person name="Horton D.L."/>
            <person name="Alikhan N.F."/>
            <person name="Baker D."/>
            <person name="Gharbi K."/>
            <person name="Hall N."/>
            <person name="Watson M."/>
            <person name="Adriaenssens E.M."/>
            <person name="Foster-Nyarko E."/>
            <person name="Jarju S."/>
            <person name="Secka A."/>
            <person name="Antonio M."/>
            <person name="Oren A."/>
            <person name="Chaudhuri R.R."/>
            <person name="La Ragione R."/>
            <person name="Hildebrand F."/>
            <person name="Pallen M.J."/>
        </authorList>
    </citation>
    <scope>NUCLEOTIDE SEQUENCE</scope>
    <source>
        <strain evidence="6">CHK193-4272</strain>
    </source>
</reference>
<name>A0A9D1PGU7_9FIRM</name>
<dbReference type="SMART" id="SM00226">
    <property type="entry name" value="LMWPc"/>
    <property type="match status" value="1"/>
</dbReference>
<evidence type="ECO:0000256" key="3">
    <source>
        <dbReference type="ARBA" id="ARBA00022912"/>
    </source>
</evidence>
<comment type="similarity">
    <text evidence="1">Belongs to the low molecular weight phosphotyrosine protein phosphatase family.</text>
</comment>
<reference evidence="6" key="2">
    <citation type="submission" date="2021-04" db="EMBL/GenBank/DDBJ databases">
        <authorList>
            <person name="Gilroy R."/>
        </authorList>
    </citation>
    <scope>NUCLEOTIDE SEQUENCE</scope>
    <source>
        <strain evidence="6">CHK193-4272</strain>
    </source>
</reference>
<dbReference type="CDD" id="cd16344">
    <property type="entry name" value="LMWPAP"/>
    <property type="match status" value="1"/>
</dbReference>
<dbReference type="EMBL" id="DXIE01000021">
    <property type="protein sequence ID" value="HIV61757.1"/>
    <property type="molecule type" value="Genomic_DNA"/>
</dbReference>
<dbReference type="PANTHER" id="PTHR11717">
    <property type="entry name" value="LOW MOLECULAR WEIGHT PROTEIN TYROSINE PHOSPHATASE"/>
    <property type="match status" value="1"/>
</dbReference>
<evidence type="ECO:0000259" key="5">
    <source>
        <dbReference type="SMART" id="SM00226"/>
    </source>
</evidence>
<evidence type="ECO:0000313" key="7">
    <source>
        <dbReference type="Proteomes" id="UP000886808"/>
    </source>
</evidence>
<dbReference type="GO" id="GO:0004725">
    <property type="term" value="F:protein tyrosine phosphatase activity"/>
    <property type="evidence" value="ECO:0007669"/>
    <property type="project" value="InterPro"/>
</dbReference>
<comment type="caution">
    <text evidence="6">The sequence shown here is derived from an EMBL/GenBank/DDBJ whole genome shotgun (WGS) entry which is preliminary data.</text>
</comment>
<dbReference type="InterPro" id="IPR017867">
    <property type="entry name" value="Tyr_phospatase_low_mol_wt"/>
</dbReference>
<feature type="active site" description="Proton donor" evidence="4">
    <location>
        <position position="114"/>
    </location>
</feature>
<keyword evidence="2" id="KW-0378">Hydrolase</keyword>
<dbReference type="Gene3D" id="3.40.50.2300">
    <property type="match status" value="1"/>
</dbReference>
<dbReference type="InterPro" id="IPR036196">
    <property type="entry name" value="Ptyr_pPase_sf"/>
</dbReference>
<feature type="active site" evidence="4">
    <location>
        <position position="14"/>
    </location>
</feature>
<dbReference type="PANTHER" id="PTHR11717:SF31">
    <property type="entry name" value="LOW MOLECULAR WEIGHT PROTEIN-TYROSINE-PHOSPHATASE ETP-RELATED"/>
    <property type="match status" value="1"/>
</dbReference>
<evidence type="ECO:0000256" key="4">
    <source>
        <dbReference type="PIRSR" id="PIRSR617867-1"/>
    </source>
</evidence>
<feature type="domain" description="Phosphotyrosine protein phosphatase I" evidence="5">
    <location>
        <begin position="2"/>
        <end position="140"/>
    </location>
</feature>
<organism evidence="6 7">
    <name type="scientific">Candidatus Butyricicoccus avistercoris</name>
    <dbReference type="NCBI Taxonomy" id="2838518"/>
    <lineage>
        <taxon>Bacteria</taxon>
        <taxon>Bacillati</taxon>
        <taxon>Bacillota</taxon>
        <taxon>Clostridia</taxon>
        <taxon>Eubacteriales</taxon>
        <taxon>Butyricicoccaceae</taxon>
        <taxon>Butyricicoccus</taxon>
    </lineage>
</organism>
<keyword evidence="3" id="KW-0904">Protein phosphatase</keyword>